<name>A0A6M3Y5T4_9ZZZZ</name>
<dbReference type="EMBL" id="MT142133">
    <property type="protein sequence ID" value="QJA74984.1"/>
    <property type="molecule type" value="Genomic_DNA"/>
</dbReference>
<sequence length="80" mass="9099">MFIFLFAIAVEKDMGDNFIIFNEGQESRVVALFTIRGWWFTRLLYSMEGSGKFTLRKAGASHELTELPILQYQVAATFGA</sequence>
<dbReference type="AlphaFoldDB" id="A0A6M3Y5T4"/>
<organism evidence="3">
    <name type="scientific">viral metagenome</name>
    <dbReference type="NCBI Taxonomy" id="1070528"/>
    <lineage>
        <taxon>unclassified sequences</taxon>
        <taxon>metagenomes</taxon>
        <taxon>organismal metagenomes</taxon>
    </lineage>
</organism>
<accession>A0A6M3Y5T4</accession>
<evidence type="ECO:0000313" key="1">
    <source>
        <dbReference type="EMBL" id="QJA62127.1"/>
    </source>
</evidence>
<dbReference type="EMBL" id="MT141462">
    <property type="protein sequence ID" value="QJA62127.1"/>
    <property type="molecule type" value="Genomic_DNA"/>
</dbReference>
<dbReference type="EMBL" id="MT145123">
    <property type="protein sequence ID" value="QJI03826.1"/>
    <property type="molecule type" value="Genomic_DNA"/>
</dbReference>
<evidence type="ECO:0000313" key="2">
    <source>
        <dbReference type="EMBL" id="QJA74984.1"/>
    </source>
</evidence>
<evidence type="ECO:0000313" key="3">
    <source>
        <dbReference type="EMBL" id="QJI03826.1"/>
    </source>
</evidence>
<reference evidence="3" key="1">
    <citation type="submission" date="2020-03" db="EMBL/GenBank/DDBJ databases">
        <title>The deep terrestrial virosphere.</title>
        <authorList>
            <person name="Holmfeldt K."/>
            <person name="Nilsson E."/>
            <person name="Simone D."/>
            <person name="Lopez-Fernandez M."/>
            <person name="Wu X."/>
            <person name="de Brujin I."/>
            <person name="Lundin D."/>
            <person name="Andersson A."/>
            <person name="Bertilsson S."/>
            <person name="Dopson M."/>
        </authorList>
    </citation>
    <scope>NUCLEOTIDE SEQUENCE</scope>
    <source>
        <strain evidence="2">MM415A01886</strain>
        <strain evidence="1">MM415B00826</strain>
        <strain evidence="3">TM448B05135</strain>
    </source>
</reference>
<proteinExistence type="predicted"/>
<gene>
    <name evidence="2" type="ORF">MM415A01886_0015</name>
    <name evidence="1" type="ORF">MM415B00826_0038</name>
    <name evidence="3" type="ORF">TM448B05135_0002</name>
</gene>
<protein>
    <submittedName>
        <fullName evidence="3">Uncharacterized protein</fullName>
    </submittedName>
</protein>